<sequence>TQLIYGGVDTSLFEVDPKMKLSRRIPKIDQQISDDSIIITYLGRLIWAKGLRELLHAYKETISQINAETMLVIAGAGELSNELKSQVQRLAISDSVIFTGNLEYEDAVHLFNISDIFVHPSFNEGLPRVVLESAAAGNAVIATDVGSTKEIINSQTGILIEPKNTQQITNSLIQLINQPELRKKLGKDAKLHVKRYFDWHVITQQFYDFLQE</sequence>
<comment type="caution">
    <text evidence="2">The sequence shown here is derived from an EMBL/GenBank/DDBJ whole genome shotgun (WGS) entry which is preliminary data.</text>
</comment>
<name>A0A955LH53_UNCKA</name>
<reference evidence="2" key="1">
    <citation type="submission" date="2020-04" db="EMBL/GenBank/DDBJ databases">
        <authorList>
            <person name="Zhang T."/>
        </authorList>
    </citation>
    <scope>NUCLEOTIDE SEQUENCE</scope>
    <source>
        <strain evidence="2">HKST-UBA01</strain>
    </source>
</reference>
<dbReference type="InterPro" id="IPR001296">
    <property type="entry name" value="Glyco_trans_1"/>
</dbReference>
<feature type="non-terminal residue" evidence="2">
    <location>
        <position position="1"/>
    </location>
</feature>
<evidence type="ECO:0000313" key="2">
    <source>
        <dbReference type="EMBL" id="MCA9390500.1"/>
    </source>
</evidence>
<protein>
    <submittedName>
        <fullName evidence="2">Glycosyltransferase family 4 protein</fullName>
    </submittedName>
</protein>
<dbReference type="InterPro" id="IPR050194">
    <property type="entry name" value="Glycosyltransferase_grp1"/>
</dbReference>
<dbReference type="Pfam" id="PF00534">
    <property type="entry name" value="Glycos_transf_1"/>
    <property type="match status" value="1"/>
</dbReference>
<dbReference type="SUPFAM" id="SSF53756">
    <property type="entry name" value="UDP-Glycosyltransferase/glycogen phosphorylase"/>
    <property type="match status" value="1"/>
</dbReference>
<dbReference type="AlphaFoldDB" id="A0A955LH53"/>
<organism evidence="2 3">
    <name type="scientific">candidate division WWE3 bacterium</name>
    <dbReference type="NCBI Taxonomy" id="2053526"/>
    <lineage>
        <taxon>Bacteria</taxon>
        <taxon>Katanobacteria</taxon>
    </lineage>
</organism>
<feature type="domain" description="Glycosyl transferase family 1" evidence="1">
    <location>
        <begin position="30"/>
        <end position="190"/>
    </location>
</feature>
<dbReference type="CDD" id="cd03801">
    <property type="entry name" value="GT4_PimA-like"/>
    <property type="match status" value="1"/>
</dbReference>
<proteinExistence type="predicted"/>
<gene>
    <name evidence="2" type="ORF">KC571_03790</name>
</gene>
<dbReference type="Proteomes" id="UP000701698">
    <property type="component" value="Unassembled WGS sequence"/>
</dbReference>
<dbReference type="PANTHER" id="PTHR45947:SF3">
    <property type="entry name" value="SULFOQUINOVOSYL TRANSFERASE SQD2"/>
    <property type="match status" value="1"/>
</dbReference>
<dbReference type="EMBL" id="JAGQKX010000111">
    <property type="protein sequence ID" value="MCA9390500.1"/>
    <property type="molecule type" value="Genomic_DNA"/>
</dbReference>
<dbReference type="GO" id="GO:0016757">
    <property type="term" value="F:glycosyltransferase activity"/>
    <property type="evidence" value="ECO:0007669"/>
    <property type="project" value="InterPro"/>
</dbReference>
<dbReference type="Gene3D" id="3.40.50.2000">
    <property type="entry name" value="Glycogen Phosphorylase B"/>
    <property type="match status" value="2"/>
</dbReference>
<reference evidence="2" key="2">
    <citation type="journal article" date="2021" name="Microbiome">
        <title>Successional dynamics and alternative stable states in a saline activated sludge microbial community over 9 years.</title>
        <authorList>
            <person name="Wang Y."/>
            <person name="Ye J."/>
            <person name="Ju F."/>
            <person name="Liu L."/>
            <person name="Boyd J.A."/>
            <person name="Deng Y."/>
            <person name="Parks D.H."/>
            <person name="Jiang X."/>
            <person name="Yin X."/>
            <person name="Woodcroft B.J."/>
            <person name="Tyson G.W."/>
            <person name="Hugenholtz P."/>
            <person name="Polz M.F."/>
            <person name="Zhang T."/>
        </authorList>
    </citation>
    <scope>NUCLEOTIDE SEQUENCE</scope>
    <source>
        <strain evidence="2">HKST-UBA01</strain>
    </source>
</reference>
<evidence type="ECO:0000313" key="3">
    <source>
        <dbReference type="Proteomes" id="UP000701698"/>
    </source>
</evidence>
<dbReference type="PANTHER" id="PTHR45947">
    <property type="entry name" value="SULFOQUINOVOSYL TRANSFERASE SQD2"/>
    <property type="match status" value="1"/>
</dbReference>
<evidence type="ECO:0000259" key="1">
    <source>
        <dbReference type="Pfam" id="PF00534"/>
    </source>
</evidence>
<accession>A0A955LH53</accession>